<evidence type="ECO:0000313" key="2">
    <source>
        <dbReference type="EMBL" id="RYC28828.1"/>
    </source>
</evidence>
<keyword evidence="3" id="KW-1185">Reference proteome</keyword>
<dbReference type="OrthoDB" id="511972at2"/>
<dbReference type="GO" id="GO:0006950">
    <property type="term" value="P:response to stress"/>
    <property type="evidence" value="ECO:0007669"/>
    <property type="project" value="TreeGrafter"/>
</dbReference>
<gene>
    <name evidence="2" type="ORF">D3273_27250</name>
</gene>
<accession>A0A4Q2TZP5</accession>
<dbReference type="SMART" id="SM00347">
    <property type="entry name" value="HTH_MARR"/>
    <property type="match status" value="1"/>
</dbReference>
<reference evidence="2 3" key="2">
    <citation type="submission" date="2019-02" db="EMBL/GenBank/DDBJ databases">
        <title>'Lichenibacterium ramalinii' gen. nov. sp. nov., 'Lichenibacterium minor' gen. nov. sp. nov.</title>
        <authorList>
            <person name="Pankratov T."/>
        </authorList>
    </citation>
    <scope>NUCLEOTIDE SEQUENCE [LARGE SCALE GENOMIC DNA]</scope>
    <source>
        <strain evidence="2 3">RmlP026</strain>
    </source>
</reference>
<dbReference type="InterPro" id="IPR039422">
    <property type="entry name" value="MarR/SlyA-like"/>
</dbReference>
<evidence type="ECO:0000259" key="1">
    <source>
        <dbReference type="PROSITE" id="PS50995"/>
    </source>
</evidence>
<dbReference type="InterPro" id="IPR036388">
    <property type="entry name" value="WH-like_DNA-bd_sf"/>
</dbReference>
<dbReference type="PANTHER" id="PTHR33164:SF13">
    <property type="entry name" value="4-HYDROXYPHENYLACETATE CATABOLISM PROTEIN"/>
    <property type="match status" value="1"/>
</dbReference>
<evidence type="ECO:0000313" key="3">
    <source>
        <dbReference type="Proteomes" id="UP000290759"/>
    </source>
</evidence>
<dbReference type="PROSITE" id="PS50995">
    <property type="entry name" value="HTH_MARR_2"/>
    <property type="match status" value="1"/>
</dbReference>
<organism evidence="2 3">
    <name type="scientific">Lichenibacterium minor</name>
    <dbReference type="NCBI Taxonomy" id="2316528"/>
    <lineage>
        <taxon>Bacteria</taxon>
        <taxon>Pseudomonadati</taxon>
        <taxon>Pseudomonadota</taxon>
        <taxon>Alphaproteobacteria</taxon>
        <taxon>Hyphomicrobiales</taxon>
        <taxon>Lichenihabitantaceae</taxon>
        <taxon>Lichenibacterium</taxon>
    </lineage>
</organism>
<dbReference type="PRINTS" id="PR00598">
    <property type="entry name" value="HTHMARR"/>
</dbReference>
<name>A0A4Q2TZP5_9HYPH</name>
<feature type="domain" description="HTH marR-type" evidence="1">
    <location>
        <begin position="1"/>
        <end position="141"/>
    </location>
</feature>
<dbReference type="RefSeq" id="WP_129230127.1">
    <property type="nucleotide sequence ID" value="NZ_QYBB01000106.1"/>
</dbReference>
<dbReference type="Gene3D" id="1.10.10.10">
    <property type="entry name" value="Winged helix-like DNA-binding domain superfamily/Winged helix DNA-binding domain"/>
    <property type="match status" value="1"/>
</dbReference>
<sequence>MDVDQDETMRTPGHYFSRITRGLTRIGDVRLRSLGFATAQLPVLSVLKDGARMSQGELARLIRVEQPTMAQLLARMERDGLVRREPDPSDRRSSLVSLTEKALAKLPAGREVLIQGNRDATRGLSADEVETLIGLLRRVLENVEAMDA</sequence>
<dbReference type="SUPFAM" id="SSF46785">
    <property type="entry name" value="Winged helix' DNA-binding domain"/>
    <property type="match status" value="1"/>
</dbReference>
<dbReference type="InterPro" id="IPR036390">
    <property type="entry name" value="WH_DNA-bd_sf"/>
</dbReference>
<dbReference type="PANTHER" id="PTHR33164">
    <property type="entry name" value="TRANSCRIPTIONAL REGULATOR, MARR FAMILY"/>
    <property type="match status" value="1"/>
</dbReference>
<dbReference type="GO" id="GO:0003700">
    <property type="term" value="F:DNA-binding transcription factor activity"/>
    <property type="evidence" value="ECO:0007669"/>
    <property type="project" value="InterPro"/>
</dbReference>
<reference evidence="2 3" key="1">
    <citation type="submission" date="2018-12" db="EMBL/GenBank/DDBJ databases">
        <authorList>
            <person name="Grouzdev D.S."/>
            <person name="Krutkina M.S."/>
        </authorList>
    </citation>
    <scope>NUCLEOTIDE SEQUENCE [LARGE SCALE GENOMIC DNA]</scope>
    <source>
        <strain evidence="2 3">RmlP026</strain>
    </source>
</reference>
<dbReference type="InterPro" id="IPR000835">
    <property type="entry name" value="HTH_MarR-typ"/>
</dbReference>
<comment type="caution">
    <text evidence="2">The sequence shown here is derived from an EMBL/GenBank/DDBJ whole genome shotgun (WGS) entry which is preliminary data.</text>
</comment>
<dbReference type="EMBL" id="QYBB01000106">
    <property type="protein sequence ID" value="RYC28828.1"/>
    <property type="molecule type" value="Genomic_DNA"/>
</dbReference>
<dbReference type="Proteomes" id="UP000290759">
    <property type="component" value="Unassembled WGS sequence"/>
</dbReference>
<dbReference type="AlphaFoldDB" id="A0A4Q2TZP5"/>
<protein>
    <submittedName>
        <fullName evidence="2">MarR family transcriptional regulator</fullName>
    </submittedName>
</protein>
<dbReference type="Pfam" id="PF12802">
    <property type="entry name" value="MarR_2"/>
    <property type="match status" value="1"/>
</dbReference>
<proteinExistence type="predicted"/>